<keyword evidence="3" id="KW-0677">Repeat</keyword>
<dbReference type="SMART" id="SM00365">
    <property type="entry name" value="LRR_SD22"/>
    <property type="match status" value="4"/>
</dbReference>
<dbReference type="OrthoDB" id="6363818at2759"/>
<evidence type="ECO:0000256" key="2">
    <source>
        <dbReference type="ARBA" id="ARBA00022729"/>
    </source>
</evidence>
<keyword evidence="5" id="KW-1133">Transmembrane helix</keyword>
<keyword evidence="1" id="KW-0433">Leucine-rich repeat</keyword>
<evidence type="ECO:0000313" key="8">
    <source>
        <dbReference type="RefSeq" id="XP_007949744.1"/>
    </source>
</evidence>
<keyword evidence="4" id="KW-0325">Glycoprotein</keyword>
<keyword evidence="7" id="KW-1185">Reference proteome</keyword>
<evidence type="ECO:0000256" key="5">
    <source>
        <dbReference type="SAM" id="Phobius"/>
    </source>
</evidence>
<dbReference type="SUPFAM" id="SSF52058">
    <property type="entry name" value="L domain-like"/>
    <property type="match status" value="1"/>
</dbReference>
<sequence>MNRKTKIRAMCGLQFSLHCLRLFLLVTCYLVLLFHKEILGCSSVCQLCTGRQIHCRNLGLSSIPKNFPESTVFLYLTGNNISHISESEFTGLYSLVALYLDNSSIVYVYPKAFVELKHLYFLYLNNNFIKHLEPGMFEGLSNLRNLYLQSNQVSFIPRGVFNDLVSVQYLNLQRNRLTILGSGTFVGMIALRILDLSNNKILRISDSGFHHLGNLDCLYLEGNNLTKVPSNAFRVLRSLKRLSLSHNHIEAIQPFAFKGLVSLEYLLLKNAKIKNVTKDGFSGISHLKHLILSYNDLENLNSDTFSLLKNLIYLQLDRNRIINIDNDTFANMGASLKILNLSFNNLTDLDPKVLKPLSSLTHLQANSNPWECNCKLLGLRDWLVSSAITLNIYCQSPPSMRGRALHYIKWTDFTNCATYSTNVSRTWTVKSLRIHHKTTALMMAWHKVTTNGKRFENTETESVTFWEQIHKSPASRFFQENTFRNALETTAVLPVQTQLTSSVKLNLEKHSVLPSDATSVPEKTSLICMQEVEKLNEAFDILLAFFILACVLIIFLIYKIVQFKQKLKAPENSGENRLEYYSFYQSARYNVTASICNASPNSLESPGLEQMRLQKEIVPENEAQVIIFEHSAL</sequence>
<dbReference type="Pfam" id="PF00560">
    <property type="entry name" value="LRR_1"/>
    <property type="match status" value="1"/>
</dbReference>
<reference evidence="8" key="1">
    <citation type="submission" date="2025-08" db="UniProtKB">
        <authorList>
            <consortium name="RefSeq"/>
        </authorList>
    </citation>
    <scope>IDENTIFICATION</scope>
</reference>
<dbReference type="PANTHER" id="PTHR45712:SF22">
    <property type="entry name" value="INSULIN-LIKE GROWTH FACTOR-BINDING PROTEIN COMPLEX ACID LABILE SUBUNIT"/>
    <property type="match status" value="1"/>
</dbReference>
<dbReference type="GeneID" id="103206116"/>
<dbReference type="Proteomes" id="UP000694850">
    <property type="component" value="Unplaced"/>
</dbReference>
<feature type="transmembrane region" description="Helical" evidence="5">
    <location>
        <begin position="538"/>
        <end position="558"/>
    </location>
</feature>
<dbReference type="Gene3D" id="3.80.10.10">
    <property type="entry name" value="Ribonuclease Inhibitor"/>
    <property type="match status" value="3"/>
</dbReference>
<dbReference type="InterPro" id="IPR001611">
    <property type="entry name" value="Leu-rich_rpt"/>
</dbReference>
<dbReference type="SMART" id="SM00369">
    <property type="entry name" value="LRR_TYP"/>
    <property type="match status" value="11"/>
</dbReference>
<dbReference type="InterPro" id="IPR050333">
    <property type="entry name" value="SLRP"/>
</dbReference>
<protein>
    <submittedName>
        <fullName evidence="8">Leucine-rich repeat-containing protein 70</fullName>
    </submittedName>
</protein>
<dbReference type="InterPro" id="IPR003591">
    <property type="entry name" value="Leu-rich_rpt_typical-subtyp"/>
</dbReference>
<accession>A0A8B7APU6</accession>
<keyword evidence="5" id="KW-0812">Transmembrane</keyword>
<feature type="domain" description="LRRCT" evidence="6">
    <location>
        <begin position="368"/>
        <end position="417"/>
    </location>
</feature>
<dbReference type="PROSITE" id="PS51450">
    <property type="entry name" value="LRR"/>
    <property type="match status" value="5"/>
</dbReference>
<evidence type="ECO:0000313" key="7">
    <source>
        <dbReference type="Proteomes" id="UP000694850"/>
    </source>
</evidence>
<dbReference type="GO" id="GO:0005615">
    <property type="term" value="C:extracellular space"/>
    <property type="evidence" value="ECO:0007669"/>
    <property type="project" value="TreeGrafter"/>
</dbReference>
<dbReference type="InterPro" id="IPR032675">
    <property type="entry name" value="LRR_dom_sf"/>
</dbReference>
<feature type="transmembrane region" description="Helical" evidence="5">
    <location>
        <begin position="12"/>
        <end position="34"/>
    </location>
</feature>
<keyword evidence="2" id="KW-0732">Signal</keyword>
<gene>
    <name evidence="8" type="primary">LRRC70</name>
</gene>
<dbReference type="PANTHER" id="PTHR45712">
    <property type="entry name" value="AGAP008170-PA"/>
    <property type="match status" value="1"/>
</dbReference>
<proteinExistence type="predicted"/>
<dbReference type="SMART" id="SM00082">
    <property type="entry name" value="LRRCT"/>
    <property type="match status" value="1"/>
</dbReference>
<dbReference type="FunFam" id="3.80.10.10:FF:000770">
    <property type="entry name" value="Uncharacterized protein"/>
    <property type="match status" value="1"/>
</dbReference>
<evidence type="ECO:0000256" key="1">
    <source>
        <dbReference type="ARBA" id="ARBA00022614"/>
    </source>
</evidence>
<evidence type="ECO:0000256" key="3">
    <source>
        <dbReference type="ARBA" id="ARBA00022737"/>
    </source>
</evidence>
<dbReference type="RefSeq" id="XP_007949744.1">
    <property type="nucleotide sequence ID" value="XM_007951553.2"/>
</dbReference>
<evidence type="ECO:0000256" key="4">
    <source>
        <dbReference type="ARBA" id="ARBA00023180"/>
    </source>
</evidence>
<name>A0A8B7APU6_ORYAF</name>
<dbReference type="Pfam" id="PF13855">
    <property type="entry name" value="LRR_8"/>
    <property type="match status" value="3"/>
</dbReference>
<evidence type="ECO:0000259" key="6">
    <source>
        <dbReference type="SMART" id="SM00082"/>
    </source>
</evidence>
<organism evidence="7 8">
    <name type="scientific">Orycteropus afer afer</name>
    <dbReference type="NCBI Taxonomy" id="1230840"/>
    <lineage>
        <taxon>Eukaryota</taxon>
        <taxon>Metazoa</taxon>
        <taxon>Chordata</taxon>
        <taxon>Craniata</taxon>
        <taxon>Vertebrata</taxon>
        <taxon>Euteleostomi</taxon>
        <taxon>Mammalia</taxon>
        <taxon>Eutheria</taxon>
        <taxon>Afrotheria</taxon>
        <taxon>Tubulidentata</taxon>
        <taxon>Orycteropodidae</taxon>
        <taxon>Orycteropus</taxon>
    </lineage>
</organism>
<keyword evidence="5" id="KW-0472">Membrane</keyword>
<dbReference type="FunFam" id="3.80.10.10:FF:001367">
    <property type="entry name" value="Leucine-rich repeat-containing protein 70"/>
    <property type="match status" value="1"/>
</dbReference>
<dbReference type="AlphaFoldDB" id="A0A8B7APU6"/>
<dbReference type="InterPro" id="IPR000483">
    <property type="entry name" value="Cys-rich_flank_reg_C"/>
</dbReference>
<dbReference type="CTD" id="100130733"/>